<sequence>MARKRKPSFFKVLIGDFSDKLRIPQAFRKHLAASVLQQSHLRTPAGTWLVDVKSDNGRFFLQKGWKQFVHDNGLKLGEFLIFRYAGNSKFYVDIYGRHGCKKEFIMPARSSEKPFKKRHGNESHRTNAVMSSSIHPKKKMDYQKSKGSAGENKTSQETISVKSEPIDFELETCMDIDESIRNMNSRETLSFQPQVANSGLEAANRYSSNHPCFRTLLTETYVTKGILHIPCTFVKDYIKIKKRTAELQVSNRLWSVKWINDSRSSRFSQGWNEFVRQNDLKVGDVCVFELIKQTNDVVMMKVSFFRR</sequence>
<dbReference type="GO" id="GO:0005634">
    <property type="term" value="C:nucleus"/>
    <property type="evidence" value="ECO:0007669"/>
    <property type="project" value="UniProtKB-SubCell"/>
</dbReference>
<name>A0A2P6RRW5_ROSCH</name>
<dbReference type="InterPro" id="IPR050655">
    <property type="entry name" value="Plant_B3_domain"/>
</dbReference>
<dbReference type="PANTHER" id="PTHR31920:SF148">
    <property type="entry name" value="B3 DOMAIN-CONTAINING PROTEIN OS03G0621600"/>
    <property type="match status" value="1"/>
</dbReference>
<gene>
    <name evidence="8" type="ORF">RchiOBHm_Chr2g0118951</name>
</gene>
<evidence type="ECO:0000313" key="8">
    <source>
        <dbReference type="EMBL" id="PRQ49170.1"/>
    </source>
</evidence>
<evidence type="ECO:0000313" key="9">
    <source>
        <dbReference type="Proteomes" id="UP000238479"/>
    </source>
</evidence>
<feature type="domain" description="TF-B3" evidence="7">
    <location>
        <begin position="6"/>
        <end position="98"/>
    </location>
</feature>
<dbReference type="Proteomes" id="UP000238479">
    <property type="component" value="Chromosome 2"/>
</dbReference>
<dbReference type="OMA" id="CEFLIFR"/>
<keyword evidence="9" id="KW-1185">Reference proteome</keyword>
<keyword evidence="2" id="KW-0805">Transcription regulation</keyword>
<evidence type="ECO:0000259" key="7">
    <source>
        <dbReference type="PROSITE" id="PS50863"/>
    </source>
</evidence>
<dbReference type="Pfam" id="PF02362">
    <property type="entry name" value="B3"/>
    <property type="match status" value="2"/>
</dbReference>
<evidence type="ECO:0000256" key="6">
    <source>
        <dbReference type="SAM" id="MobiDB-lite"/>
    </source>
</evidence>
<dbReference type="OrthoDB" id="1143226at2759"/>
<feature type="domain" description="TF-B3" evidence="7">
    <location>
        <begin position="212"/>
        <end position="307"/>
    </location>
</feature>
<protein>
    <submittedName>
        <fullName evidence="8">Putative transcription factor B3-Domain family</fullName>
    </submittedName>
</protein>
<dbReference type="InterPro" id="IPR003340">
    <property type="entry name" value="B3_DNA-bd"/>
</dbReference>
<proteinExistence type="predicted"/>
<feature type="compositionally biased region" description="Basic and acidic residues" evidence="6">
    <location>
        <begin position="111"/>
        <end position="125"/>
    </location>
</feature>
<dbReference type="PANTHER" id="PTHR31920">
    <property type="entry name" value="B3 DOMAIN-CONTAINING"/>
    <property type="match status" value="1"/>
</dbReference>
<dbReference type="EMBL" id="PDCK01000040">
    <property type="protein sequence ID" value="PRQ49170.1"/>
    <property type="molecule type" value="Genomic_DNA"/>
</dbReference>
<keyword evidence="3" id="KW-0238">DNA-binding</keyword>
<feature type="region of interest" description="Disordered" evidence="6">
    <location>
        <begin position="111"/>
        <end position="158"/>
    </location>
</feature>
<dbReference type="Gene3D" id="2.40.330.10">
    <property type="entry name" value="DNA-binding pseudobarrel domain"/>
    <property type="match status" value="2"/>
</dbReference>
<dbReference type="GO" id="GO:0003677">
    <property type="term" value="F:DNA binding"/>
    <property type="evidence" value="ECO:0007669"/>
    <property type="project" value="UniProtKB-KW"/>
</dbReference>
<comment type="caution">
    <text evidence="8">The sequence shown here is derived from an EMBL/GenBank/DDBJ whole genome shotgun (WGS) entry which is preliminary data.</text>
</comment>
<dbReference type="AlphaFoldDB" id="A0A2P6RRW5"/>
<dbReference type="SUPFAM" id="SSF101936">
    <property type="entry name" value="DNA-binding pseudobarrel domain"/>
    <property type="match status" value="2"/>
</dbReference>
<dbReference type="PROSITE" id="PS50863">
    <property type="entry name" value="B3"/>
    <property type="match status" value="2"/>
</dbReference>
<dbReference type="CDD" id="cd10017">
    <property type="entry name" value="B3_DNA"/>
    <property type="match status" value="2"/>
</dbReference>
<dbReference type="InterPro" id="IPR015300">
    <property type="entry name" value="DNA-bd_pseudobarrel_sf"/>
</dbReference>
<keyword evidence="4" id="KW-0804">Transcription</keyword>
<evidence type="ECO:0000256" key="4">
    <source>
        <dbReference type="ARBA" id="ARBA00023163"/>
    </source>
</evidence>
<evidence type="ECO:0000256" key="1">
    <source>
        <dbReference type="ARBA" id="ARBA00004123"/>
    </source>
</evidence>
<reference evidence="8 9" key="1">
    <citation type="journal article" date="2018" name="Nat. Genet.">
        <title>The Rosa genome provides new insights in the design of modern roses.</title>
        <authorList>
            <person name="Bendahmane M."/>
        </authorList>
    </citation>
    <scope>NUCLEOTIDE SEQUENCE [LARGE SCALE GENOMIC DNA]</scope>
    <source>
        <strain evidence="9">cv. Old Blush</strain>
    </source>
</reference>
<comment type="subcellular location">
    <subcellularLocation>
        <location evidence="1">Nucleus</location>
    </subcellularLocation>
</comment>
<evidence type="ECO:0000256" key="5">
    <source>
        <dbReference type="ARBA" id="ARBA00023242"/>
    </source>
</evidence>
<dbReference type="STRING" id="74649.A0A2P6RRW5"/>
<dbReference type="Gramene" id="PRQ49170">
    <property type="protein sequence ID" value="PRQ49170"/>
    <property type="gene ID" value="RchiOBHm_Chr2g0118951"/>
</dbReference>
<evidence type="ECO:0000256" key="2">
    <source>
        <dbReference type="ARBA" id="ARBA00023015"/>
    </source>
</evidence>
<organism evidence="8 9">
    <name type="scientific">Rosa chinensis</name>
    <name type="common">China rose</name>
    <dbReference type="NCBI Taxonomy" id="74649"/>
    <lineage>
        <taxon>Eukaryota</taxon>
        <taxon>Viridiplantae</taxon>
        <taxon>Streptophyta</taxon>
        <taxon>Embryophyta</taxon>
        <taxon>Tracheophyta</taxon>
        <taxon>Spermatophyta</taxon>
        <taxon>Magnoliopsida</taxon>
        <taxon>eudicotyledons</taxon>
        <taxon>Gunneridae</taxon>
        <taxon>Pentapetalae</taxon>
        <taxon>rosids</taxon>
        <taxon>fabids</taxon>
        <taxon>Rosales</taxon>
        <taxon>Rosaceae</taxon>
        <taxon>Rosoideae</taxon>
        <taxon>Rosoideae incertae sedis</taxon>
        <taxon>Rosa</taxon>
    </lineage>
</organism>
<accession>A0A2P6RRW5</accession>
<evidence type="ECO:0000256" key="3">
    <source>
        <dbReference type="ARBA" id="ARBA00023125"/>
    </source>
</evidence>
<keyword evidence="5" id="KW-0539">Nucleus</keyword>
<dbReference type="SMART" id="SM01019">
    <property type="entry name" value="B3"/>
    <property type="match status" value="2"/>
</dbReference>